<dbReference type="Proteomes" id="UP000053226">
    <property type="component" value="Unassembled WGS sequence"/>
</dbReference>
<dbReference type="OrthoDB" id="338425at2"/>
<proteinExistence type="predicted"/>
<protein>
    <submittedName>
        <fullName evidence="1">Uncharacterized DUF4411 family membrane protein</fullName>
    </submittedName>
</protein>
<evidence type="ECO:0000313" key="2">
    <source>
        <dbReference type="Proteomes" id="UP000053226"/>
    </source>
</evidence>
<organism evidence="1 2">
    <name type="scientific">Moellerella wisconsensis ATCC 35017</name>
    <dbReference type="NCBI Taxonomy" id="1354267"/>
    <lineage>
        <taxon>Bacteria</taxon>
        <taxon>Pseudomonadati</taxon>
        <taxon>Pseudomonadota</taxon>
        <taxon>Gammaproteobacteria</taxon>
        <taxon>Enterobacterales</taxon>
        <taxon>Morganellaceae</taxon>
        <taxon>Moellerella</taxon>
    </lineage>
</organism>
<dbReference type="EMBL" id="LGAA01000026">
    <property type="protein sequence ID" value="KPD01981.1"/>
    <property type="molecule type" value="Genomic_DNA"/>
</dbReference>
<sequence length="169" mass="19690">MMNSDRFLIDSNVFIEAKYFHYNFNYCRKFWDFILELHKTGLVYSINAVKKELIRKEDELCLWVKNEVPDSFFEDEASSIGNYAKLMVWSQNLNVHDKAKEDFADISKADAFLIAHAMTHKMSLITQEKEQAGAKKRILIPNAAKENGVKTLTIYEFLARYSGQNFSIK</sequence>
<dbReference type="SUPFAM" id="SSF88723">
    <property type="entry name" value="PIN domain-like"/>
    <property type="match status" value="1"/>
</dbReference>
<keyword evidence="2" id="KW-1185">Reference proteome</keyword>
<dbReference type="RefSeq" id="WP_053908922.1">
    <property type="nucleotide sequence ID" value="NZ_CAWMUS010000026.1"/>
</dbReference>
<evidence type="ECO:0000313" key="1">
    <source>
        <dbReference type="EMBL" id="KPD01981.1"/>
    </source>
</evidence>
<dbReference type="Pfam" id="PF14367">
    <property type="entry name" value="DUF4411"/>
    <property type="match status" value="1"/>
</dbReference>
<dbReference type="AlphaFoldDB" id="A0A0N0I9N5"/>
<dbReference type="InterPro" id="IPR016541">
    <property type="entry name" value="UCP008505"/>
</dbReference>
<name>A0A0N0I9N5_9GAMM</name>
<reference evidence="1 2" key="1">
    <citation type="submission" date="2015-07" db="EMBL/GenBank/DDBJ databases">
        <title>ATOL: Assembling a taxonomically balanced genome-scale reconstruction of the evolutionary history of the Enterobacteriaceae.</title>
        <authorList>
            <person name="Plunkett G.III."/>
            <person name="Neeno-Eckwall E.C."/>
            <person name="Glasner J.D."/>
            <person name="Perna N.T."/>
        </authorList>
    </citation>
    <scope>NUCLEOTIDE SEQUENCE [LARGE SCALE GENOMIC DNA]</scope>
    <source>
        <strain evidence="1 2">ATCC 35017</strain>
    </source>
</reference>
<dbReference type="InterPro" id="IPR029060">
    <property type="entry name" value="PIN-like_dom_sf"/>
</dbReference>
<comment type="caution">
    <text evidence="1">The sequence shown here is derived from an EMBL/GenBank/DDBJ whole genome shotgun (WGS) entry which is preliminary data.</text>
</comment>
<gene>
    <name evidence="1" type="ORF">M992_2524</name>
</gene>
<accession>A0A0N0I9N5</accession>